<dbReference type="InterPro" id="IPR036097">
    <property type="entry name" value="HisK_dim/P_sf"/>
</dbReference>
<gene>
    <name evidence="16" type="ORF">QO002_000598</name>
</gene>
<dbReference type="InterPro" id="IPR003660">
    <property type="entry name" value="HAMP_dom"/>
</dbReference>
<dbReference type="Proteomes" id="UP001230207">
    <property type="component" value="Unassembled WGS sequence"/>
</dbReference>
<dbReference type="SUPFAM" id="SSF55874">
    <property type="entry name" value="ATPase domain of HSP90 chaperone/DNA topoisomerase II/histidine kinase"/>
    <property type="match status" value="1"/>
</dbReference>
<dbReference type="PRINTS" id="PR00344">
    <property type="entry name" value="BCTRLSENSOR"/>
</dbReference>
<keyword evidence="17" id="KW-1185">Reference proteome</keyword>
<dbReference type="EC" id="2.7.13.3" evidence="3"/>
<keyword evidence="4" id="KW-0597">Phosphoprotein</keyword>
<evidence type="ECO:0000256" key="6">
    <source>
        <dbReference type="ARBA" id="ARBA00022692"/>
    </source>
</evidence>
<evidence type="ECO:0000256" key="11">
    <source>
        <dbReference type="ARBA" id="ARBA00023012"/>
    </source>
</evidence>
<evidence type="ECO:0000256" key="3">
    <source>
        <dbReference type="ARBA" id="ARBA00012438"/>
    </source>
</evidence>
<keyword evidence="8 16" id="KW-0418">Kinase</keyword>
<sequence length="449" mass="49600">MAAADRTRREYRTSMIRRLTIALTAVTVIVWLFTIGLGLAIMQDEYSEIFDNGLRQAAERLLPIVVDDLKLKATTTTPQETTERQPSNDEYLTFQARDRKGMVLLHSRGAGAKPFDVPLVNGFTDTPSQRIYTTSTDDNSIFVQVADSLKHRREALFEGGIALFLPLIILVPASIFAIFLATRRFLEPINQLRAEIAQKDGGNLASVADKSLPIELKPIARSVNILLRRLRAAFEAEREFTANSAHELRTPIAAALAQTQRLRAEVPAEFKERTRRIERSLSNLARLAEKLLQMSRAEAGLGIVDKEIDLLPVLGLIVQDFERSSLGSGRMDFIVEDGVDLQRATSQDAFAIVVRNVLENALIHSPPKSKIDVRVQKDGCICILNDANVIEPQVLAGLTTRFMRGPTKAAGSGLGLAIAKRLVEEMKGRLILASPARGKTAGFEARIEL</sequence>
<feature type="transmembrane region" description="Helical" evidence="13">
    <location>
        <begin position="161"/>
        <end position="181"/>
    </location>
</feature>
<evidence type="ECO:0000256" key="12">
    <source>
        <dbReference type="ARBA" id="ARBA00023136"/>
    </source>
</evidence>
<evidence type="ECO:0000259" key="14">
    <source>
        <dbReference type="PROSITE" id="PS50109"/>
    </source>
</evidence>
<keyword evidence="11" id="KW-0902">Two-component regulatory system</keyword>
<dbReference type="SMART" id="SM00387">
    <property type="entry name" value="HATPase_c"/>
    <property type="match status" value="1"/>
</dbReference>
<dbReference type="InterPro" id="IPR003594">
    <property type="entry name" value="HATPase_dom"/>
</dbReference>
<evidence type="ECO:0000256" key="1">
    <source>
        <dbReference type="ARBA" id="ARBA00000085"/>
    </source>
</evidence>
<comment type="catalytic activity">
    <reaction evidence="1">
        <text>ATP + protein L-histidine = ADP + protein N-phospho-L-histidine.</text>
        <dbReference type="EC" id="2.7.13.3"/>
    </reaction>
</comment>
<dbReference type="EMBL" id="JAUSVF010000001">
    <property type="protein sequence ID" value="MDQ0318460.1"/>
    <property type="molecule type" value="Genomic_DNA"/>
</dbReference>
<evidence type="ECO:0000256" key="2">
    <source>
        <dbReference type="ARBA" id="ARBA00004141"/>
    </source>
</evidence>
<evidence type="ECO:0000256" key="4">
    <source>
        <dbReference type="ARBA" id="ARBA00022553"/>
    </source>
</evidence>
<dbReference type="InterPro" id="IPR050428">
    <property type="entry name" value="TCS_sensor_his_kinase"/>
</dbReference>
<keyword evidence="10 13" id="KW-1133">Transmembrane helix</keyword>
<feature type="domain" description="HAMP" evidence="15">
    <location>
        <begin position="183"/>
        <end position="235"/>
    </location>
</feature>
<accession>A0ABU0BJN2</accession>
<dbReference type="InterPro" id="IPR005467">
    <property type="entry name" value="His_kinase_dom"/>
</dbReference>
<evidence type="ECO:0000256" key="13">
    <source>
        <dbReference type="SAM" id="Phobius"/>
    </source>
</evidence>
<evidence type="ECO:0000256" key="9">
    <source>
        <dbReference type="ARBA" id="ARBA00022840"/>
    </source>
</evidence>
<dbReference type="Pfam" id="PF00512">
    <property type="entry name" value="HisKA"/>
    <property type="match status" value="1"/>
</dbReference>
<dbReference type="Gene3D" id="1.10.287.130">
    <property type="match status" value="1"/>
</dbReference>
<evidence type="ECO:0000259" key="15">
    <source>
        <dbReference type="PROSITE" id="PS50885"/>
    </source>
</evidence>
<organism evidence="16 17">
    <name type="scientific">Pararhizobium capsulatum DSM 1112</name>
    <dbReference type="NCBI Taxonomy" id="1121113"/>
    <lineage>
        <taxon>Bacteria</taxon>
        <taxon>Pseudomonadati</taxon>
        <taxon>Pseudomonadota</taxon>
        <taxon>Alphaproteobacteria</taxon>
        <taxon>Hyphomicrobiales</taxon>
        <taxon>Rhizobiaceae</taxon>
        <taxon>Rhizobium/Agrobacterium group</taxon>
        <taxon>Pararhizobium</taxon>
    </lineage>
</organism>
<feature type="domain" description="Histidine kinase" evidence="14">
    <location>
        <begin position="243"/>
        <end position="449"/>
    </location>
</feature>
<name>A0ABU0BJN2_9HYPH</name>
<dbReference type="InterPro" id="IPR003661">
    <property type="entry name" value="HisK_dim/P_dom"/>
</dbReference>
<keyword evidence="5 16" id="KW-0808">Transferase</keyword>
<dbReference type="InterPro" id="IPR036890">
    <property type="entry name" value="HATPase_C_sf"/>
</dbReference>
<comment type="subcellular location">
    <subcellularLocation>
        <location evidence="2">Membrane</location>
        <topology evidence="2">Multi-pass membrane protein</topology>
    </subcellularLocation>
</comment>
<keyword evidence="12 13" id="KW-0472">Membrane</keyword>
<keyword evidence="7" id="KW-0547">Nucleotide-binding</keyword>
<evidence type="ECO:0000256" key="10">
    <source>
        <dbReference type="ARBA" id="ARBA00022989"/>
    </source>
</evidence>
<dbReference type="Pfam" id="PF02518">
    <property type="entry name" value="HATPase_c"/>
    <property type="match status" value="1"/>
</dbReference>
<comment type="caution">
    <text evidence="16">The sequence shown here is derived from an EMBL/GenBank/DDBJ whole genome shotgun (WGS) entry which is preliminary data.</text>
</comment>
<feature type="transmembrane region" description="Helical" evidence="13">
    <location>
        <begin position="21"/>
        <end position="42"/>
    </location>
</feature>
<keyword evidence="9" id="KW-0067">ATP-binding</keyword>
<dbReference type="RefSeq" id="WP_307226545.1">
    <property type="nucleotide sequence ID" value="NZ_JAUSVF010000001.1"/>
</dbReference>
<evidence type="ECO:0000256" key="8">
    <source>
        <dbReference type="ARBA" id="ARBA00022777"/>
    </source>
</evidence>
<dbReference type="SMART" id="SM00388">
    <property type="entry name" value="HisKA"/>
    <property type="match status" value="1"/>
</dbReference>
<dbReference type="PROSITE" id="PS50885">
    <property type="entry name" value="HAMP"/>
    <property type="match status" value="1"/>
</dbReference>
<dbReference type="InterPro" id="IPR004358">
    <property type="entry name" value="Sig_transdc_His_kin-like_C"/>
</dbReference>
<dbReference type="PROSITE" id="PS50109">
    <property type="entry name" value="HIS_KIN"/>
    <property type="match status" value="1"/>
</dbReference>
<evidence type="ECO:0000313" key="17">
    <source>
        <dbReference type="Proteomes" id="UP001230207"/>
    </source>
</evidence>
<evidence type="ECO:0000256" key="7">
    <source>
        <dbReference type="ARBA" id="ARBA00022741"/>
    </source>
</evidence>
<evidence type="ECO:0000256" key="5">
    <source>
        <dbReference type="ARBA" id="ARBA00022679"/>
    </source>
</evidence>
<dbReference type="PANTHER" id="PTHR45436">
    <property type="entry name" value="SENSOR HISTIDINE KINASE YKOH"/>
    <property type="match status" value="1"/>
</dbReference>
<keyword evidence="6 13" id="KW-0812">Transmembrane</keyword>
<proteinExistence type="predicted"/>
<dbReference type="GO" id="GO:0004673">
    <property type="term" value="F:protein histidine kinase activity"/>
    <property type="evidence" value="ECO:0007669"/>
    <property type="project" value="UniProtKB-EC"/>
</dbReference>
<dbReference type="Gene3D" id="3.30.565.10">
    <property type="entry name" value="Histidine kinase-like ATPase, C-terminal domain"/>
    <property type="match status" value="1"/>
</dbReference>
<protein>
    <recommendedName>
        <fullName evidence="3">histidine kinase</fullName>
        <ecNumber evidence="3">2.7.13.3</ecNumber>
    </recommendedName>
</protein>
<dbReference type="SUPFAM" id="SSF47384">
    <property type="entry name" value="Homodimeric domain of signal transducing histidine kinase"/>
    <property type="match status" value="1"/>
</dbReference>
<evidence type="ECO:0000313" key="16">
    <source>
        <dbReference type="EMBL" id="MDQ0318460.1"/>
    </source>
</evidence>
<reference evidence="16 17" key="1">
    <citation type="submission" date="2023-07" db="EMBL/GenBank/DDBJ databases">
        <title>Genomic Encyclopedia of Type Strains, Phase IV (KMG-IV): sequencing the most valuable type-strain genomes for metagenomic binning, comparative biology and taxonomic classification.</title>
        <authorList>
            <person name="Goeker M."/>
        </authorList>
    </citation>
    <scope>NUCLEOTIDE SEQUENCE [LARGE SCALE GENOMIC DNA]</scope>
    <source>
        <strain evidence="16 17">DSM 1112</strain>
    </source>
</reference>
<dbReference type="PANTHER" id="PTHR45436:SF14">
    <property type="entry name" value="SENSOR PROTEIN QSEC"/>
    <property type="match status" value="1"/>
</dbReference>
<dbReference type="CDD" id="cd00082">
    <property type="entry name" value="HisKA"/>
    <property type="match status" value="1"/>
</dbReference>